<name>A0ABU9Y4F3_9SPHN</name>
<dbReference type="SUPFAM" id="SSF51445">
    <property type="entry name" value="(Trans)glycosidases"/>
    <property type="match status" value="1"/>
</dbReference>
<dbReference type="InterPro" id="IPR036156">
    <property type="entry name" value="Beta-gal/glucu_dom_sf"/>
</dbReference>
<dbReference type="Pfam" id="PF00703">
    <property type="entry name" value="Glyco_hydro_2"/>
    <property type="match status" value="1"/>
</dbReference>
<dbReference type="Proteomes" id="UP001419910">
    <property type="component" value="Unassembled WGS sequence"/>
</dbReference>
<dbReference type="RefSeq" id="WP_343890004.1">
    <property type="nucleotide sequence ID" value="NZ_BAAAEH010000028.1"/>
</dbReference>
<keyword evidence="9" id="KW-1185">Reference proteome</keyword>
<dbReference type="PANTHER" id="PTHR42732:SF1">
    <property type="entry name" value="BETA-MANNOSIDASE"/>
    <property type="match status" value="1"/>
</dbReference>
<dbReference type="InterPro" id="IPR017853">
    <property type="entry name" value="GH"/>
</dbReference>
<comment type="caution">
    <text evidence="8">The sequence shown here is derived from an EMBL/GenBank/DDBJ whole genome shotgun (WGS) entry which is preliminary data.</text>
</comment>
<dbReference type="InterPro" id="IPR051913">
    <property type="entry name" value="GH2_Domain-Containing"/>
</dbReference>
<dbReference type="SUPFAM" id="SSF49303">
    <property type="entry name" value="beta-Galactosidase/glucuronidase domain"/>
    <property type="match status" value="1"/>
</dbReference>
<evidence type="ECO:0000256" key="1">
    <source>
        <dbReference type="ARBA" id="ARBA00007401"/>
    </source>
</evidence>
<keyword evidence="3" id="KW-0326">Glycosidase</keyword>
<dbReference type="InterPro" id="IPR013783">
    <property type="entry name" value="Ig-like_fold"/>
</dbReference>
<keyword evidence="4" id="KW-0732">Signal</keyword>
<feature type="chain" id="PRO_5046710103" evidence="4">
    <location>
        <begin position="31"/>
        <end position="630"/>
    </location>
</feature>
<dbReference type="Gene3D" id="2.60.40.10">
    <property type="entry name" value="Immunoglobulins"/>
    <property type="match status" value="1"/>
</dbReference>
<dbReference type="Pfam" id="PF02836">
    <property type="entry name" value="Glyco_hydro_2_C"/>
    <property type="match status" value="1"/>
</dbReference>
<dbReference type="InterPro" id="IPR008979">
    <property type="entry name" value="Galactose-bd-like_sf"/>
</dbReference>
<evidence type="ECO:0000256" key="3">
    <source>
        <dbReference type="ARBA" id="ARBA00023295"/>
    </source>
</evidence>
<dbReference type="Pfam" id="PF02837">
    <property type="entry name" value="Glyco_hydro_2_N"/>
    <property type="match status" value="1"/>
</dbReference>
<evidence type="ECO:0000313" key="8">
    <source>
        <dbReference type="EMBL" id="MEN2790681.1"/>
    </source>
</evidence>
<evidence type="ECO:0000256" key="4">
    <source>
        <dbReference type="SAM" id="SignalP"/>
    </source>
</evidence>
<sequence length="630" mass="69494">MMRLWKAFSLAALRVLMVVAAALVAMTALEAQPARPRPLLAAADLRPSTSLDGQWNYSIDPYRDGMGGFHGGSAGTGHRRYDDVDVSAVTAADPLALYEYDLDHSPVATLPSSWLTHDPTMRHYEGLVWYQRRFAAAPIAGMRQFLRFGAVNYSADVYLNGRKLGHHEGGFTPFAFEVTGLVRKGDNRLVVGVDSERNPASVPPLVTDWESYGGITRSVSLIETPATYVDDAWIRLGRDGRIAVDVTLDGAGAAGQAVRFAIPALGLKLDGHTDGAGRWTAHIPAPRALHRWSPDSPSLYDVTVEAGADHWRDRVGFRTVEVRGARILLNGRPIFLRGICMHEEELGSDPTRAITPAAARALLTEVKTGLHGNFVRLAHYPHSEVTTRMADEIGLLLWSEVPVYWLIAWDNPETLARARAMVAENILRDRNRASIILWSVGNETPIGDARNAFLGTLADDVRTLDPDRLVTAALLTGRKEQDGHAVMVMADPLVAKLDVMAINTYNGWYTGDALADLPKIGWQTPADKPLIFSELGADALAGFHDPATKRKFSEEFQADYYRQTLAMAAKIPNLVGMSPWILKDFRSPRRQHPVYQQGWNRKGLISETGRRKQAFDILAAWYAERAKALP</sequence>
<evidence type="ECO:0000313" key="9">
    <source>
        <dbReference type="Proteomes" id="UP001419910"/>
    </source>
</evidence>
<dbReference type="SUPFAM" id="SSF49785">
    <property type="entry name" value="Galactose-binding domain-like"/>
    <property type="match status" value="1"/>
</dbReference>
<evidence type="ECO:0000259" key="5">
    <source>
        <dbReference type="Pfam" id="PF00703"/>
    </source>
</evidence>
<evidence type="ECO:0000259" key="6">
    <source>
        <dbReference type="Pfam" id="PF02836"/>
    </source>
</evidence>
<dbReference type="InterPro" id="IPR006104">
    <property type="entry name" value="Glyco_hydro_2_N"/>
</dbReference>
<organism evidence="8 9">
    <name type="scientific">Sphingomonas oligophenolica</name>
    <dbReference type="NCBI Taxonomy" id="301154"/>
    <lineage>
        <taxon>Bacteria</taxon>
        <taxon>Pseudomonadati</taxon>
        <taxon>Pseudomonadota</taxon>
        <taxon>Alphaproteobacteria</taxon>
        <taxon>Sphingomonadales</taxon>
        <taxon>Sphingomonadaceae</taxon>
        <taxon>Sphingomonas</taxon>
    </lineage>
</organism>
<dbReference type="PROSITE" id="PS00608">
    <property type="entry name" value="GLYCOSYL_HYDROL_F2_2"/>
    <property type="match status" value="1"/>
</dbReference>
<dbReference type="GO" id="GO:0016787">
    <property type="term" value="F:hydrolase activity"/>
    <property type="evidence" value="ECO:0007669"/>
    <property type="project" value="UniProtKB-KW"/>
</dbReference>
<feature type="domain" description="Glycoside hydrolase family 2 catalytic" evidence="6">
    <location>
        <begin position="320"/>
        <end position="587"/>
    </location>
</feature>
<dbReference type="Gene3D" id="2.60.120.260">
    <property type="entry name" value="Galactose-binding domain-like"/>
    <property type="match status" value="1"/>
</dbReference>
<keyword evidence="2 8" id="KW-0378">Hydrolase</keyword>
<evidence type="ECO:0000256" key="2">
    <source>
        <dbReference type="ARBA" id="ARBA00022801"/>
    </source>
</evidence>
<feature type="domain" description="Glycoside hydrolase family 2 immunoglobulin-like beta-sandwich" evidence="5">
    <location>
        <begin position="227"/>
        <end position="318"/>
    </location>
</feature>
<proteinExistence type="inferred from homology"/>
<feature type="signal peptide" evidence="4">
    <location>
        <begin position="1"/>
        <end position="30"/>
    </location>
</feature>
<evidence type="ECO:0000259" key="7">
    <source>
        <dbReference type="Pfam" id="PF02837"/>
    </source>
</evidence>
<dbReference type="InterPro" id="IPR006103">
    <property type="entry name" value="Glyco_hydro_2_cat"/>
</dbReference>
<reference evidence="8 9" key="1">
    <citation type="submission" date="2024-05" db="EMBL/GenBank/DDBJ databases">
        <authorList>
            <person name="Liu Q."/>
            <person name="Xin Y.-H."/>
        </authorList>
    </citation>
    <scope>NUCLEOTIDE SEQUENCE [LARGE SCALE GENOMIC DNA]</scope>
    <source>
        <strain evidence="8 9">CGMCC 1.10181</strain>
    </source>
</reference>
<dbReference type="InterPro" id="IPR006101">
    <property type="entry name" value="Glyco_hydro_2"/>
</dbReference>
<dbReference type="PANTHER" id="PTHR42732">
    <property type="entry name" value="BETA-GALACTOSIDASE"/>
    <property type="match status" value="1"/>
</dbReference>
<dbReference type="Gene3D" id="3.20.20.80">
    <property type="entry name" value="Glycosidases"/>
    <property type="match status" value="1"/>
</dbReference>
<feature type="domain" description="Glycosyl hydrolases family 2 sugar binding" evidence="7">
    <location>
        <begin position="50"/>
        <end position="225"/>
    </location>
</feature>
<accession>A0ABU9Y4F3</accession>
<protein>
    <submittedName>
        <fullName evidence="8">Glycoside hydrolase family 2 TIM barrel-domain containing protein</fullName>
    </submittedName>
</protein>
<dbReference type="InterPro" id="IPR023232">
    <property type="entry name" value="Glyco_hydro_2_AS"/>
</dbReference>
<dbReference type="InterPro" id="IPR006102">
    <property type="entry name" value="Ig-like_GH2"/>
</dbReference>
<gene>
    <name evidence="8" type="ORF">ABC974_13660</name>
</gene>
<dbReference type="PRINTS" id="PR00132">
    <property type="entry name" value="GLHYDRLASE2"/>
</dbReference>
<dbReference type="EMBL" id="JBDIME010000011">
    <property type="protein sequence ID" value="MEN2790681.1"/>
    <property type="molecule type" value="Genomic_DNA"/>
</dbReference>
<comment type="similarity">
    <text evidence="1">Belongs to the glycosyl hydrolase 2 family.</text>
</comment>